<evidence type="ECO:0000256" key="2">
    <source>
        <dbReference type="ARBA" id="ARBA00022803"/>
    </source>
</evidence>
<evidence type="ECO:0000256" key="1">
    <source>
        <dbReference type="ARBA" id="ARBA00022737"/>
    </source>
</evidence>
<gene>
    <name evidence="7" type="ORF">CPB83DRAFT_861558</name>
</gene>
<dbReference type="SUPFAM" id="SSF48452">
    <property type="entry name" value="TPR-like"/>
    <property type="match status" value="1"/>
</dbReference>
<proteinExistence type="predicted"/>
<dbReference type="SUPFAM" id="SSF52047">
    <property type="entry name" value="RNI-like"/>
    <property type="match status" value="1"/>
</dbReference>
<evidence type="ECO:0000256" key="3">
    <source>
        <dbReference type="PROSITE-ProRule" id="PRU00339"/>
    </source>
</evidence>
<dbReference type="InterPro" id="IPR011990">
    <property type="entry name" value="TPR-like_helical_dom_sf"/>
</dbReference>
<feature type="compositionally biased region" description="Low complexity" evidence="5">
    <location>
        <begin position="519"/>
        <end position="541"/>
    </location>
</feature>
<dbReference type="InterPro" id="IPR001810">
    <property type="entry name" value="F-box_dom"/>
</dbReference>
<evidence type="ECO:0000313" key="8">
    <source>
        <dbReference type="Proteomes" id="UP000807306"/>
    </source>
</evidence>
<protein>
    <recommendedName>
        <fullName evidence="6">F-box domain-containing protein</fullName>
    </recommendedName>
</protein>
<dbReference type="PANTHER" id="PTHR22904">
    <property type="entry name" value="TPR REPEAT CONTAINING PROTEIN"/>
    <property type="match status" value="1"/>
</dbReference>
<reference evidence="7" key="1">
    <citation type="submission" date="2020-11" db="EMBL/GenBank/DDBJ databases">
        <authorList>
            <consortium name="DOE Joint Genome Institute"/>
            <person name="Ahrendt S."/>
            <person name="Riley R."/>
            <person name="Andreopoulos W."/>
            <person name="Labutti K."/>
            <person name="Pangilinan J."/>
            <person name="Ruiz-Duenas F.J."/>
            <person name="Barrasa J.M."/>
            <person name="Sanchez-Garcia M."/>
            <person name="Camarero S."/>
            <person name="Miyauchi S."/>
            <person name="Serrano A."/>
            <person name="Linde D."/>
            <person name="Babiker R."/>
            <person name="Drula E."/>
            <person name="Ayuso-Fernandez I."/>
            <person name="Pacheco R."/>
            <person name="Padilla G."/>
            <person name="Ferreira P."/>
            <person name="Barriuso J."/>
            <person name="Kellner H."/>
            <person name="Castanera R."/>
            <person name="Alfaro M."/>
            <person name="Ramirez L."/>
            <person name="Pisabarro A.G."/>
            <person name="Kuo A."/>
            <person name="Tritt A."/>
            <person name="Lipzen A."/>
            <person name="He G."/>
            <person name="Yan M."/>
            <person name="Ng V."/>
            <person name="Cullen D."/>
            <person name="Martin F."/>
            <person name="Rosso M.-N."/>
            <person name="Henrissat B."/>
            <person name="Hibbett D."/>
            <person name="Martinez A.T."/>
            <person name="Grigoriev I.V."/>
        </authorList>
    </citation>
    <scope>NUCLEOTIDE SEQUENCE</scope>
    <source>
        <strain evidence="7">CBS 506.95</strain>
    </source>
</reference>
<feature type="region of interest" description="Disordered" evidence="5">
    <location>
        <begin position="505"/>
        <end position="541"/>
    </location>
</feature>
<dbReference type="GO" id="GO:0051879">
    <property type="term" value="F:Hsp90 protein binding"/>
    <property type="evidence" value="ECO:0007669"/>
    <property type="project" value="TreeGrafter"/>
</dbReference>
<accession>A0A9P6E8E7</accession>
<keyword evidence="4" id="KW-0175">Coiled coil</keyword>
<dbReference type="InterPro" id="IPR019734">
    <property type="entry name" value="TPR_rpt"/>
</dbReference>
<dbReference type="InterPro" id="IPR032675">
    <property type="entry name" value="LRR_dom_sf"/>
</dbReference>
<evidence type="ECO:0000259" key="6">
    <source>
        <dbReference type="PROSITE" id="PS50181"/>
    </source>
</evidence>
<comment type="caution">
    <text evidence="7">The sequence shown here is derived from an EMBL/GenBank/DDBJ whole genome shotgun (WGS) entry which is preliminary data.</text>
</comment>
<dbReference type="Proteomes" id="UP000807306">
    <property type="component" value="Unassembled WGS sequence"/>
</dbReference>
<organism evidence="7 8">
    <name type="scientific">Crepidotus variabilis</name>
    <dbReference type="NCBI Taxonomy" id="179855"/>
    <lineage>
        <taxon>Eukaryota</taxon>
        <taxon>Fungi</taxon>
        <taxon>Dikarya</taxon>
        <taxon>Basidiomycota</taxon>
        <taxon>Agaricomycotina</taxon>
        <taxon>Agaricomycetes</taxon>
        <taxon>Agaricomycetidae</taxon>
        <taxon>Agaricales</taxon>
        <taxon>Agaricineae</taxon>
        <taxon>Crepidotaceae</taxon>
        <taxon>Crepidotus</taxon>
    </lineage>
</organism>
<dbReference type="OrthoDB" id="2423701at2759"/>
<dbReference type="PROSITE" id="PS50181">
    <property type="entry name" value="FBOX"/>
    <property type="match status" value="1"/>
</dbReference>
<evidence type="ECO:0000256" key="5">
    <source>
        <dbReference type="SAM" id="MobiDB-lite"/>
    </source>
</evidence>
<dbReference type="EMBL" id="MU157901">
    <property type="protein sequence ID" value="KAF9524293.1"/>
    <property type="molecule type" value="Genomic_DNA"/>
</dbReference>
<keyword evidence="8" id="KW-1185">Reference proteome</keyword>
<keyword evidence="2 3" id="KW-0802">TPR repeat</keyword>
<dbReference type="Gene3D" id="1.25.40.10">
    <property type="entry name" value="Tetratricopeptide repeat domain"/>
    <property type="match status" value="1"/>
</dbReference>
<dbReference type="AlphaFoldDB" id="A0A9P6E8E7"/>
<dbReference type="PROSITE" id="PS50005">
    <property type="entry name" value="TPR"/>
    <property type="match status" value="1"/>
</dbReference>
<feature type="coiled-coil region" evidence="4">
    <location>
        <begin position="98"/>
        <end position="132"/>
    </location>
</feature>
<sequence>MSRQAFRDGIRCYKEAKYQEAIKCFDKAVAAGSQNHYLMYDSRAAAYLKLGQRKEALKDAKAAIDNSPNRWQGYARAARVFVQFNKPDAAQTMVSMAMERLKETEEDRRASLMELEAEIRQLKEKLRLGALDNMAKLPIELFAEITKMLVEDDHTILVSLIHVSKNWRSVIQSIPVLWSKLVLTQRRPKPKAKMWIEHSDGRLGELIIKEACANSPRWPGDSLEGLDWEKLRSCRVQHWDVLSYLQTIGLDSSITSFHCLHFDYDNNENSFSTATQIRLFDQTNPFVNLDQFSVSGGILDVEQCTTQINNLRACSLRNCYLQQGVWGRFLAANPVLESLTLDRVYPPARVSTEFVLELNQLKSLFLGGAVPLDIFTAKMPQLQTLDVRVCWREEVNLLIRHLVATKAGGLTELRVHCCQLDDVVPFIALLRNSPNLQTLEVSNISAGITSLIEFLSAHHPSSSRHPILLRDPQMPPQEVLCPKLNHINFSGCPEVQTGPLVRLIKSRLPPPSTPSNDLTKTPPTSASATPSSVSDTDTPQPSISRIETLIIDRCPNIDGEWLPRIRSAVPFVSSVYMNRKTKYRGA</sequence>
<dbReference type="PANTHER" id="PTHR22904:SF523">
    <property type="entry name" value="STRESS-INDUCED-PHOSPHOPROTEIN 1"/>
    <property type="match status" value="1"/>
</dbReference>
<feature type="domain" description="F-box" evidence="6">
    <location>
        <begin position="131"/>
        <end position="181"/>
    </location>
</feature>
<keyword evidence="1" id="KW-0677">Repeat</keyword>
<evidence type="ECO:0000256" key="4">
    <source>
        <dbReference type="SAM" id="Coils"/>
    </source>
</evidence>
<dbReference type="Gene3D" id="3.80.10.10">
    <property type="entry name" value="Ribonuclease Inhibitor"/>
    <property type="match status" value="1"/>
</dbReference>
<feature type="repeat" description="TPR" evidence="3">
    <location>
        <begin position="37"/>
        <end position="70"/>
    </location>
</feature>
<evidence type="ECO:0000313" key="7">
    <source>
        <dbReference type="EMBL" id="KAF9524293.1"/>
    </source>
</evidence>
<name>A0A9P6E8E7_9AGAR</name>
<dbReference type="SMART" id="SM00028">
    <property type="entry name" value="TPR"/>
    <property type="match status" value="2"/>
</dbReference>